<keyword evidence="3" id="KW-1185">Reference proteome</keyword>
<evidence type="ECO:0000313" key="3">
    <source>
        <dbReference type="Proteomes" id="UP001307889"/>
    </source>
</evidence>
<gene>
    <name evidence="2" type="ORF">NTJ_01127</name>
</gene>
<keyword evidence="1" id="KW-1133">Transmembrane helix</keyword>
<evidence type="ECO:0000256" key="1">
    <source>
        <dbReference type="SAM" id="Phobius"/>
    </source>
</evidence>
<evidence type="ECO:0000313" key="2">
    <source>
        <dbReference type="EMBL" id="BES88320.1"/>
    </source>
</evidence>
<feature type="transmembrane region" description="Helical" evidence="1">
    <location>
        <begin position="33"/>
        <end position="55"/>
    </location>
</feature>
<proteinExistence type="predicted"/>
<organism evidence="2 3">
    <name type="scientific">Nesidiocoris tenuis</name>
    <dbReference type="NCBI Taxonomy" id="355587"/>
    <lineage>
        <taxon>Eukaryota</taxon>
        <taxon>Metazoa</taxon>
        <taxon>Ecdysozoa</taxon>
        <taxon>Arthropoda</taxon>
        <taxon>Hexapoda</taxon>
        <taxon>Insecta</taxon>
        <taxon>Pterygota</taxon>
        <taxon>Neoptera</taxon>
        <taxon>Paraneoptera</taxon>
        <taxon>Hemiptera</taxon>
        <taxon>Heteroptera</taxon>
        <taxon>Panheteroptera</taxon>
        <taxon>Cimicomorpha</taxon>
        <taxon>Miridae</taxon>
        <taxon>Dicyphina</taxon>
        <taxon>Nesidiocoris</taxon>
    </lineage>
</organism>
<dbReference type="EMBL" id="AP028909">
    <property type="protein sequence ID" value="BES88320.1"/>
    <property type="molecule type" value="Genomic_DNA"/>
</dbReference>
<accession>A0ABN7ABW9</accession>
<name>A0ABN7ABW9_9HEMI</name>
<reference evidence="2 3" key="1">
    <citation type="submission" date="2023-09" db="EMBL/GenBank/DDBJ databases">
        <title>Nesidiocoris tenuis whole genome shotgun sequence.</title>
        <authorList>
            <person name="Shibata T."/>
            <person name="Shimoda M."/>
            <person name="Kobayashi T."/>
            <person name="Uehara T."/>
        </authorList>
    </citation>
    <scope>NUCLEOTIDE SEQUENCE [LARGE SCALE GENOMIC DNA]</scope>
    <source>
        <strain evidence="2 3">Japan</strain>
    </source>
</reference>
<dbReference type="Proteomes" id="UP001307889">
    <property type="component" value="Chromosome 1"/>
</dbReference>
<feature type="transmembrane region" description="Helical" evidence="1">
    <location>
        <begin position="191"/>
        <end position="211"/>
    </location>
</feature>
<protein>
    <recommendedName>
        <fullName evidence="4">Mannosyltransferase</fullName>
    </recommendedName>
</protein>
<keyword evidence="1" id="KW-0812">Transmembrane</keyword>
<feature type="transmembrane region" description="Helical" evidence="1">
    <location>
        <begin position="126"/>
        <end position="145"/>
    </location>
</feature>
<keyword evidence="1" id="KW-0472">Membrane</keyword>
<evidence type="ECO:0008006" key="4">
    <source>
        <dbReference type="Google" id="ProtNLM"/>
    </source>
</evidence>
<sequence>MALRGGFSLSLALAYGTLSSSSAWAIWATRDFLLAPFGFAMYLLNGILGLVAYGMEDNTRVHRIHKAVLLSGLSLSLPLFSSQLYLDQQNISETGPSRNLVCQVKDESNGGNKIADEADYVPSLSLLLSIHLAPLLAQVTLVRHLSPRPFHTVYLASLAYASWERGYYYGLSTAASLLIAIYLIGPFGMVYSVPCRVLFNFALSFSVYFLVQMFRGH</sequence>
<feature type="transmembrane region" description="Helical" evidence="1">
    <location>
        <begin position="166"/>
        <end position="185"/>
    </location>
</feature>